<gene>
    <name evidence="2" type="ORF">F441_00501</name>
</gene>
<dbReference type="PANTHER" id="PTHR46599:SF3">
    <property type="entry name" value="PIGGYBAC TRANSPOSABLE ELEMENT-DERIVED PROTEIN 4"/>
    <property type="match status" value="1"/>
</dbReference>
<comment type="caution">
    <text evidence="2">The sequence shown here is derived from an EMBL/GenBank/DDBJ whole genome shotgun (WGS) entry which is preliminary data.</text>
</comment>
<reference evidence="2 3" key="1">
    <citation type="submission" date="2013-11" db="EMBL/GenBank/DDBJ databases">
        <title>The Genome Sequence of Phytophthora parasitica CJ01A1.</title>
        <authorList>
            <consortium name="The Broad Institute Genomics Platform"/>
            <person name="Russ C."/>
            <person name="Tyler B."/>
            <person name="Panabieres F."/>
            <person name="Shan W."/>
            <person name="Tripathy S."/>
            <person name="Grunwald N."/>
            <person name="Machado M."/>
            <person name="Johnson C.S."/>
            <person name="Walker B."/>
            <person name="Young S.K."/>
            <person name="Zeng Q."/>
            <person name="Gargeya S."/>
            <person name="Fitzgerald M."/>
            <person name="Haas B."/>
            <person name="Abouelleil A."/>
            <person name="Allen A.W."/>
            <person name="Alvarado L."/>
            <person name="Arachchi H.M."/>
            <person name="Berlin A.M."/>
            <person name="Chapman S.B."/>
            <person name="Gainer-Dewar J."/>
            <person name="Goldberg J."/>
            <person name="Griggs A."/>
            <person name="Gujja S."/>
            <person name="Hansen M."/>
            <person name="Howarth C."/>
            <person name="Imamovic A."/>
            <person name="Ireland A."/>
            <person name="Larimer J."/>
            <person name="McCowan C."/>
            <person name="Murphy C."/>
            <person name="Pearson M."/>
            <person name="Poon T.W."/>
            <person name="Priest M."/>
            <person name="Roberts A."/>
            <person name="Saif S."/>
            <person name="Shea T."/>
            <person name="Sisk P."/>
            <person name="Sykes S."/>
            <person name="Wortman J."/>
            <person name="Nusbaum C."/>
            <person name="Birren B."/>
        </authorList>
    </citation>
    <scope>NUCLEOTIDE SEQUENCE [LARGE SCALE GENOMIC DNA]</scope>
    <source>
        <strain evidence="2 3">CJ01A1</strain>
    </source>
</reference>
<sequence length="791" mass="88218">MRISCFPTSRQYVEKHGAESFLYPDVAQSVSYSYGTASTSGDGYSNTAAFSFTFIRSALPPPTFGGATIGGTAASTTIANQTARGAFVAGASTANAIMGTWNYMLKIKLADLHLIFKELDLMANPQLRLRFRVNQGTSASAVESGKGMSLTRTTLSSGNVCPVMVAASSTGNPMAGVLAASAGFSVAWGAVVNSLEPTIDGTYMPFTTSRFYVPFVILRLLSRNPSKKVRFNDCYAQWFYQRAGSEKQSSQFSAAFDLQLPASVKNAKYVMLLPFAEQTGSFASAAVQEFQSPFGSAPWTLEYGAHEIGLLVAHMLCPQKRRFAAHWSMVEDGAIPAGLFGRYMTRDCCQNILRDLHFVDNSSDHGRDKVWKLRPVVDKIQERFLSSWTLPAIFSFDEGVLPATSKRNTTRMFMSDKSHRYGSKLFMLCDAQTAYCHRFSSNLLSMSIKVYAGKHNHVDGGDTGIDVKTGAAAILRNLKAAFTPESRHNWHAVIIDRYYTSVLHAVELLKMKVFVVGTIMTNRLGFDNRSPAMTSCLWWDRNPIYYLCTGSVMTSSTIERKIKRIRVGCPQLVNDYQNWMGGVDRHDPLRLQNYSLQMSTRFTKYYKGLFLGVPRSRSSQLVPDPQRGSQDQRDSRYETLRLVYSPAEPAPATEGRELCRDPSDSTFVPPKALANTSAPCARTRAVRRLGYQKRKPFATTYFCERCSVDNAKCWLCNKIRREYKGVAKTCFEIWHDDFGAGQDIPAHLGKRVVLRRPGKNTENCKKTRRELQLLREEGRDGDDADNDSNDE</sequence>
<evidence type="ECO:0000259" key="1">
    <source>
        <dbReference type="Pfam" id="PF13843"/>
    </source>
</evidence>
<dbReference type="EMBL" id="ANIX01000103">
    <property type="protein sequence ID" value="ETP26921.1"/>
    <property type="molecule type" value="Genomic_DNA"/>
</dbReference>
<name>W2XW35_PHYNI</name>
<organism evidence="2 3">
    <name type="scientific">Phytophthora nicotianae CJ01A1</name>
    <dbReference type="NCBI Taxonomy" id="1317063"/>
    <lineage>
        <taxon>Eukaryota</taxon>
        <taxon>Sar</taxon>
        <taxon>Stramenopiles</taxon>
        <taxon>Oomycota</taxon>
        <taxon>Peronosporomycetes</taxon>
        <taxon>Peronosporales</taxon>
        <taxon>Peronosporaceae</taxon>
        <taxon>Phytophthora</taxon>
    </lineage>
</organism>
<dbReference type="InterPro" id="IPR029526">
    <property type="entry name" value="PGBD"/>
</dbReference>
<evidence type="ECO:0000313" key="2">
    <source>
        <dbReference type="EMBL" id="ETP26921.1"/>
    </source>
</evidence>
<proteinExistence type="predicted"/>
<dbReference type="PANTHER" id="PTHR46599">
    <property type="entry name" value="PIGGYBAC TRANSPOSABLE ELEMENT-DERIVED PROTEIN 4"/>
    <property type="match status" value="1"/>
</dbReference>
<dbReference type="Proteomes" id="UP000018958">
    <property type="component" value="Unassembled WGS sequence"/>
</dbReference>
<dbReference type="Pfam" id="PF13843">
    <property type="entry name" value="DDE_Tnp_1_7"/>
    <property type="match status" value="1"/>
</dbReference>
<accession>W2XW35</accession>
<evidence type="ECO:0000313" key="3">
    <source>
        <dbReference type="Proteomes" id="UP000018958"/>
    </source>
</evidence>
<feature type="domain" description="PiggyBac transposable element-derived protein" evidence="1">
    <location>
        <begin position="338"/>
        <end position="591"/>
    </location>
</feature>
<protein>
    <recommendedName>
        <fullName evidence="1">PiggyBac transposable element-derived protein domain-containing protein</fullName>
    </recommendedName>
</protein>
<dbReference type="AlphaFoldDB" id="W2XW35"/>